<reference evidence="1 2" key="1">
    <citation type="submission" date="2023-08" db="EMBL/GenBank/DDBJ databases">
        <title>Phytohabitans sansha sp. nov., isolated from marine sediment.</title>
        <authorList>
            <person name="Zhao Y."/>
            <person name="Yi K."/>
        </authorList>
    </citation>
    <scope>NUCLEOTIDE SEQUENCE [LARGE SCALE GENOMIC DNA]</scope>
    <source>
        <strain evidence="1 2">ZYX-F-186</strain>
    </source>
</reference>
<proteinExistence type="predicted"/>
<protein>
    <submittedName>
        <fullName evidence="1">Uncharacterized protein</fullName>
    </submittedName>
</protein>
<dbReference type="Proteomes" id="UP001230908">
    <property type="component" value="Unassembled WGS sequence"/>
</dbReference>
<comment type="caution">
    <text evidence="1">The sequence shown here is derived from an EMBL/GenBank/DDBJ whole genome shotgun (WGS) entry which is preliminary data.</text>
</comment>
<name>A0ABU0ZPZ2_9ACTN</name>
<dbReference type="RefSeq" id="WP_308716365.1">
    <property type="nucleotide sequence ID" value="NZ_JAVHUY010000037.1"/>
</dbReference>
<gene>
    <name evidence="1" type="ORF">RB614_31730</name>
</gene>
<organism evidence="1 2">
    <name type="scientific">Phytohabitans maris</name>
    <dbReference type="NCBI Taxonomy" id="3071409"/>
    <lineage>
        <taxon>Bacteria</taxon>
        <taxon>Bacillati</taxon>
        <taxon>Actinomycetota</taxon>
        <taxon>Actinomycetes</taxon>
        <taxon>Micromonosporales</taxon>
        <taxon>Micromonosporaceae</taxon>
    </lineage>
</organism>
<evidence type="ECO:0000313" key="1">
    <source>
        <dbReference type="EMBL" id="MDQ7909103.1"/>
    </source>
</evidence>
<accession>A0ABU0ZPZ2</accession>
<sequence>MSLRAFAAHLGVAVASVTNWERRGHRIRLRDETQQILDRDLSRADEHVRQRFEAALSAATPATPTRLQTQGTATPLANLGGFSPVEPTPVPRKVGRKEIAQVRLAADLFTSWDNAHGGGLAREAVFAQLSWCAKLLHVDSPEPVRRDLFAAVAELGGIAGFMAFDAYAHTDARRAFEFSLQCAEESRNWHVRASILSMRARQAIWCGNPDDGLIYVEKALVRSDQLTATERASLHTLRARALAKMRRHHETLTAVGVADEAFAHAKPADDPPWMAFYDHAQHHGDTGHALWDLSVRGRRTEAAPRLAYSVAHHTPEYGRSRTMSRIKLASLTMITGDPRKAAAVGHKALDDIADLRSRRAIDDVRELRRLAGRHRTMTEVENLRDRITEVLDDQ</sequence>
<evidence type="ECO:0000313" key="2">
    <source>
        <dbReference type="Proteomes" id="UP001230908"/>
    </source>
</evidence>
<dbReference type="EMBL" id="JAVHUY010000037">
    <property type="protein sequence ID" value="MDQ7909103.1"/>
    <property type="molecule type" value="Genomic_DNA"/>
</dbReference>
<keyword evidence="2" id="KW-1185">Reference proteome</keyword>